<evidence type="ECO:0000256" key="4">
    <source>
        <dbReference type="ARBA" id="ARBA00022478"/>
    </source>
</evidence>
<dbReference type="Gene3D" id="1.10.357.120">
    <property type="match status" value="1"/>
</dbReference>
<evidence type="ECO:0000256" key="5">
    <source>
        <dbReference type="ARBA" id="ARBA00022553"/>
    </source>
</evidence>
<evidence type="ECO:0000256" key="14">
    <source>
        <dbReference type="ARBA" id="ARBA00053996"/>
    </source>
</evidence>
<dbReference type="CDD" id="cd02735">
    <property type="entry name" value="RNAP_I_Rpa1_C"/>
    <property type="match status" value="1"/>
</dbReference>
<dbReference type="InterPro" id="IPR007080">
    <property type="entry name" value="RNA_pol_Rpb1_1"/>
</dbReference>
<evidence type="ECO:0000256" key="10">
    <source>
        <dbReference type="ARBA" id="ARBA00022842"/>
    </source>
</evidence>
<name>A0A9P0HB35_NEZVI</name>
<accession>A0A9P0HB35</accession>
<dbReference type="FunFam" id="2.40.40.20:FF:000019">
    <property type="entry name" value="DNA-directed RNA polymerase II subunit RPB1"/>
    <property type="match status" value="1"/>
</dbReference>
<dbReference type="Pfam" id="PF04997">
    <property type="entry name" value="RNA_pol_Rpb1_1"/>
    <property type="match status" value="1"/>
</dbReference>
<evidence type="ECO:0000313" key="18">
    <source>
        <dbReference type="EMBL" id="CAH1398597.1"/>
    </source>
</evidence>
<comment type="similarity">
    <text evidence="2 15">Belongs to the RNA polymerase beta' chain family.</text>
</comment>
<evidence type="ECO:0000256" key="15">
    <source>
        <dbReference type="RuleBase" id="RU004279"/>
    </source>
</evidence>
<dbReference type="Gene3D" id="3.30.70.2850">
    <property type="match status" value="1"/>
</dbReference>
<comment type="subcellular location">
    <subcellularLocation>
        <location evidence="1">Nucleus</location>
        <location evidence="1">Nucleolus</location>
    </subcellularLocation>
</comment>
<evidence type="ECO:0000256" key="8">
    <source>
        <dbReference type="ARBA" id="ARBA00022723"/>
    </source>
</evidence>
<dbReference type="InterPro" id="IPR006592">
    <property type="entry name" value="RNA_pol_N"/>
</dbReference>
<evidence type="ECO:0000256" key="9">
    <source>
        <dbReference type="ARBA" id="ARBA00022833"/>
    </source>
</evidence>
<evidence type="ECO:0000256" key="12">
    <source>
        <dbReference type="ARBA" id="ARBA00023242"/>
    </source>
</evidence>
<keyword evidence="9" id="KW-0862">Zinc</keyword>
<dbReference type="InterPro" id="IPR038120">
    <property type="entry name" value="Rpb1_funnel_sf"/>
</dbReference>
<keyword evidence="10" id="KW-0460">Magnesium</keyword>
<dbReference type="Gene3D" id="2.40.40.20">
    <property type="match status" value="1"/>
</dbReference>
<dbReference type="GO" id="GO:0003677">
    <property type="term" value="F:DNA binding"/>
    <property type="evidence" value="ECO:0007669"/>
    <property type="project" value="InterPro"/>
</dbReference>
<dbReference type="Pfam" id="PF04998">
    <property type="entry name" value="RNA_pol_Rpb1_5"/>
    <property type="match status" value="1"/>
</dbReference>
<dbReference type="Gene3D" id="4.10.860.120">
    <property type="entry name" value="RNA polymerase II, clamp domain"/>
    <property type="match status" value="1"/>
</dbReference>
<dbReference type="CDD" id="cd01435">
    <property type="entry name" value="RNAP_I_RPA1_N"/>
    <property type="match status" value="1"/>
</dbReference>
<evidence type="ECO:0000256" key="13">
    <source>
        <dbReference type="ARBA" id="ARBA00048552"/>
    </source>
</evidence>
<evidence type="ECO:0000256" key="11">
    <source>
        <dbReference type="ARBA" id="ARBA00023163"/>
    </source>
</evidence>
<dbReference type="Pfam" id="PF05000">
    <property type="entry name" value="RNA_pol_Rpb1_4"/>
    <property type="match status" value="1"/>
</dbReference>
<dbReference type="Gene3D" id="1.10.274.100">
    <property type="entry name" value="RNA polymerase Rpb1, domain 3"/>
    <property type="match status" value="1"/>
</dbReference>
<dbReference type="GO" id="GO:0046872">
    <property type="term" value="F:metal ion binding"/>
    <property type="evidence" value="ECO:0007669"/>
    <property type="project" value="UniProtKB-KW"/>
</dbReference>
<keyword evidence="7 15" id="KW-0548">Nucleotidyltransferase</keyword>
<evidence type="ECO:0000256" key="3">
    <source>
        <dbReference type="ARBA" id="ARBA00011251"/>
    </source>
</evidence>
<keyword evidence="6 15" id="KW-0808">Transferase</keyword>
<dbReference type="GO" id="GO:0005736">
    <property type="term" value="C:RNA polymerase I complex"/>
    <property type="evidence" value="ECO:0007669"/>
    <property type="project" value="UniProtKB-ARBA"/>
</dbReference>
<dbReference type="Pfam" id="PF00623">
    <property type="entry name" value="RNA_pol_Rpb1_2"/>
    <property type="match status" value="1"/>
</dbReference>
<evidence type="ECO:0000313" key="19">
    <source>
        <dbReference type="Proteomes" id="UP001152798"/>
    </source>
</evidence>
<evidence type="ECO:0000256" key="7">
    <source>
        <dbReference type="ARBA" id="ARBA00022695"/>
    </source>
</evidence>
<evidence type="ECO:0000256" key="6">
    <source>
        <dbReference type="ARBA" id="ARBA00022679"/>
    </source>
</evidence>
<dbReference type="InterPro" id="IPR007066">
    <property type="entry name" value="RNA_pol_Rpb1_3"/>
</dbReference>
<evidence type="ECO:0000256" key="1">
    <source>
        <dbReference type="ARBA" id="ARBA00004604"/>
    </source>
</evidence>
<dbReference type="InterPro" id="IPR045867">
    <property type="entry name" value="DNA-dir_RpoC_beta_prime"/>
</dbReference>
<dbReference type="EC" id="2.7.7.6" evidence="15"/>
<evidence type="ECO:0000259" key="17">
    <source>
        <dbReference type="SMART" id="SM00663"/>
    </source>
</evidence>
<dbReference type="GO" id="GO:0003899">
    <property type="term" value="F:DNA-directed RNA polymerase activity"/>
    <property type="evidence" value="ECO:0007669"/>
    <property type="project" value="UniProtKB-EC"/>
</dbReference>
<evidence type="ECO:0000256" key="16">
    <source>
        <dbReference type="SAM" id="MobiDB-lite"/>
    </source>
</evidence>
<dbReference type="Gene3D" id="6.10.250.2940">
    <property type="match status" value="1"/>
</dbReference>
<dbReference type="PANTHER" id="PTHR19376:SF11">
    <property type="entry name" value="DNA-DIRECTED RNA POLYMERASE I SUBUNIT RPA1"/>
    <property type="match status" value="1"/>
</dbReference>
<keyword evidence="8" id="KW-0479">Metal-binding</keyword>
<comment type="subunit">
    <text evidence="3">Component of the RNA polymerase I (Pol I) complex consisting of at least 13 subunits.</text>
</comment>
<dbReference type="InterPro" id="IPR015699">
    <property type="entry name" value="DNA-dir_RNA_pol1_lsu_N"/>
</dbReference>
<dbReference type="InterPro" id="IPR007083">
    <property type="entry name" value="RNA_pol_Rpb1_4"/>
</dbReference>
<feature type="domain" description="RNA polymerase N-terminal" evidence="17">
    <location>
        <begin position="293"/>
        <end position="623"/>
    </location>
</feature>
<proteinExistence type="inferred from homology"/>
<dbReference type="InterPro" id="IPR042102">
    <property type="entry name" value="RNA_pol_Rpb1_3_sf"/>
</dbReference>
<sequence>MERLSDLRYCSAQSLTFGTFTADEIRKLSAVKVITPLSFNSLGHPLPGGLYDPALGPVDYGGQCSTCKLKMLQCPGHMGHIELPLPVINPIYHKIIKNILKISCIQCYKVLIPSSVKYLLVCQLKLLEKGYFVEASEMETKFSNVVSGWDKMKKDIAEEILASTAMEQYVEEVLSKSLETDQEVKGEGDLRNSFIKKCVSYLYKGKRCPFCNQIWNYINIVNNKILINLGKIQVAEKFTTPRKSNADVSMGGYSFVTAKECKNYLMKIWANDADIMKSIVPMLKDTTEIDPVNIFFITNVFVTPSNSRPVNIVNGIITEHPQNMIYKAILNDCLIIKSIIVVMNNDENKDTLSTERIEIIEKIRGKDYTEKLQFAWQELQSNVDSLLDIDMKKVRRQTGIGLKQIIEKKQGILRMNMMGKRVNYAARTVITPDPNLNIDEIGVPEAFAKKLTYPVPVTVWNVTELRKLVMNGPDVHPGANFIEDENRRILKIDAGDTVTREGLAKRLLTPGEKAGCKIVHRHLINGDILLLNRQPTLHRPSIMAHKARVLKGEKTFRFHYANCKSYNADFDGDEMNAHFPQNEVARSEGYNIVSVSKQYLVPKDGTPLSGLIQDHMVSGVRLSVRGKMFTKSEYMQLVFQGLSSKQGNLKTLKPCIMKPVQLWSGKQIISTLIINIIPEGQVLINLTSKAKISCKAWNRGSSEKWKAGGTPFKDEKIMSEEEVVIRQGELLCGVLDKTHYGATPYSLIHCMYELYGGEVSSALLSSFAKLFTAFLQMEGFTLGVEDILVLKHSDKKRTKLIESARKIGNEIVSKVIEVPNGSSLEKELAQRHAKEPTFRALLDHNYKTALDTYTNEINKICVPNGLLRPFPYNNLQLMVQSGAKGSTVNTMQISCLLGQIELEGKRPPLMVSGKSLPSFSSYDTSPRAGGFVDGRFMTGIKPQEFFFHCMAGREGLIDTAVKTSRSGYLQRCLVKHLEGLNVHYDMTVRDSDGSIVQFLYGEDGMEVTKCKFLNEKQLPFLLNNFYAVRNENVLKVFKETTDVKTIRSYNKKVKKWMEVKDTKPRRLSPFLNFCMSMSDQVESSSSINPSKGRTHHNLKLCKLWNKLSHEEKLNYGENCLKTPDPVVSKFQPDRHYGSITEKLDLLINNYMKQHQGEVKEKQLRSLICEKALLSLCPPGEPVGLLAAQSVGEPSTQMTLNTFHFAGRGEMNVTLGIPRLREILMVASRNIKTPSMVIPFKDVPKLESQINKLRRKLTKITLADVLESISVHEKLQLSPHRQQVYILKMKFLPHEAYKDNTIVTPKQILKYVEKKFLKNLLNSIKSKRKKAKEIITSEAEDGNTKSSKDDDEDEGEPDAGKKTKKAKVVTGDDYESSEEEPEGDDDDATTARRRARQQEEQQYSDMEDDVSVEGEMAGEGVEEEWEVEERIEDNDEEKSSDNINKEVIGRKSLVTSLDCISEYKYDTVKEQWCEVTIGLPMKIGRIDMSSKLREICNSSIVHEVPGIKRAIVQTRRNASTPLLRTDGLNMSEMYSYDKLLDLNKLFTNDIHAMALTYGIEAATRVIVKEVQDVFKVYGITVDPRHLNLIADYMTFSGVYQPLSRKGLEGGASPLQQMSFESSLGFLKSAVLREKRDDLSSPSSRLMLGAPVKSGTGSFRLLQRITV</sequence>
<keyword evidence="5" id="KW-0597">Phosphoprotein</keyword>
<dbReference type="InterPro" id="IPR044893">
    <property type="entry name" value="RNA_pol_Rpb1_clamp_domain"/>
</dbReference>
<dbReference type="InterPro" id="IPR000722">
    <property type="entry name" value="RNA_pol_asu"/>
</dbReference>
<dbReference type="Gene3D" id="1.10.132.30">
    <property type="match status" value="1"/>
</dbReference>
<gene>
    <name evidence="18" type="ORF">NEZAVI_LOCUS8210</name>
</gene>
<keyword evidence="12" id="KW-0539">Nucleus</keyword>
<keyword evidence="11 15" id="KW-0804">Transcription</keyword>
<feature type="compositionally biased region" description="Acidic residues" evidence="16">
    <location>
        <begin position="1371"/>
        <end position="1387"/>
    </location>
</feature>
<evidence type="ECO:0000256" key="2">
    <source>
        <dbReference type="ARBA" id="ARBA00006460"/>
    </source>
</evidence>
<dbReference type="EMBL" id="OV725080">
    <property type="protein sequence ID" value="CAH1398597.1"/>
    <property type="molecule type" value="Genomic_DNA"/>
</dbReference>
<dbReference type="InterPro" id="IPR007081">
    <property type="entry name" value="RNA_pol_Rpb1_5"/>
</dbReference>
<feature type="region of interest" description="Disordered" evidence="16">
    <location>
        <begin position="1330"/>
        <end position="1422"/>
    </location>
</feature>
<dbReference type="Gene3D" id="3.30.1490.180">
    <property type="entry name" value="RNA polymerase ii"/>
    <property type="match status" value="1"/>
</dbReference>
<dbReference type="InterPro" id="IPR047107">
    <property type="entry name" value="DNA-dir_RNA_pol1_lsu_C"/>
</dbReference>
<keyword evidence="4 15" id="KW-0240">DNA-directed RNA polymerase</keyword>
<comment type="catalytic activity">
    <reaction evidence="13 15">
        <text>RNA(n) + a ribonucleoside 5'-triphosphate = RNA(n+1) + diphosphate</text>
        <dbReference type="Rhea" id="RHEA:21248"/>
        <dbReference type="Rhea" id="RHEA-COMP:14527"/>
        <dbReference type="Rhea" id="RHEA-COMP:17342"/>
        <dbReference type="ChEBI" id="CHEBI:33019"/>
        <dbReference type="ChEBI" id="CHEBI:61557"/>
        <dbReference type="ChEBI" id="CHEBI:140395"/>
        <dbReference type="EC" id="2.7.7.6"/>
    </reaction>
</comment>
<reference evidence="18" key="1">
    <citation type="submission" date="2022-01" db="EMBL/GenBank/DDBJ databases">
        <authorList>
            <person name="King R."/>
        </authorList>
    </citation>
    <scope>NUCLEOTIDE SEQUENCE</scope>
</reference>
<dbReference type="GO" id="GO:0006351">
    <property type="term" value="P:DNA-templated transcription"/>
    <property type="evidence" value="ECO:0007669"/>
    <property type="project" value="InterPro"/>
</dbReference>
<protein>
    <recommendedName>
        <fullName evidence="15">DNA-directed RNA polymerase subunit</fullName>
        <ecNumber evidence="15">2.7.7.6</ecNumber>
    </recommendedName>
</protein>
<dbReference type="SMART" id="SM00663">
    <property type="entry name" value="RPOLA_N"/>
    <property type="match status" value="1"/>
</dbReference>
<dbReference type="FunFam" id="1.10.274.100:FF:000012">
    <property type="entry name" value="DNA-directed RNA polymerase subunit"/>
    <property type="match status" value="1"/>
</dbReference>
<dbReference type="PANTHER" id="PTHR19376">
    <property type="entry name" value="DNA-DIRECTED RNA POLYMERASE"/>
    <property type="match status" value="1"/>
</dbReference>
<comment type="function">
    <text evidence="14">DNA-dependent RNA polymerase catalyzes the transcription of DNA into RNA using the four ribonucleoside triphosphates as substrates. Largest and catalytic core component of RNA polymerase I which synthesizes ribosomal RNA precursors. Forms the polymerase active center together with the second largest subunit. A single stranded DNA template strand of the promoter is positioned within the central active site cleft of Pol I. A bridging helix emanates from RPA1 and crosses the cleft near the catalytic site and is thought to promote translocation of Pol I by acting as a ratchet that moves the RNA-DNA hybrid through the active site by switching from straight to bent conformations at each step of nucleotide addition.</text>
</comment>
<dbReference type="OrthoDB" id="270392at2759"/>
<keyword evidence="19" id="KW-1185">Reference proteome</keyword>
<dbReference type="SUPFAM" id="SSF64484">
    <property type="entry name" value="beta and beta-prime subunits of DNA dependent RNA-polymerase"/>
    <property type="match status" value="1"/>
</dbReference>
<dbReference type="Pfam" id="PF04983">
    <property type="entry name" value="RNA_pol_Rpb1_3"/>
    <property type="match status" value="1"/>
</dbReference>
<organism evidence="18 19">
    <name type="scientific">Nezara viridula</name>
    <name type="common">Southern green stink bug</name>
    <name type="synonym">Cimex viridulus</name>
    <dbReference type="NCBI Taxonomy" id="85310"/>
    <lineage>
        <taxon>Eukaryota</taxon>
        <taxon>Metazoa</taxon>
        <taxon>Ecdysozoa</taxon>
        <taxon>Arthropoda</taxon>
        <taxon>Hexapoda</taxon>
        <taxon>Insecta</taxon>
        <taxon>Pterygota</taxon>
        <taxon>Neoptera</taxon>
        <taxon>Paraneoptera</taxon>
        <taxon>Hemiptera</taxon>
        <taxon>Heteroptera</taxon>
        <taxon>Panheteroptera</taxon>
        <taxon>Pentatomomorpha</taxon>
        <taxon>Pentatomoidea</taxon>
        <taxon>Pentatomidae</taxon>
        <taxon>Pentatominae</taxon>
        <taxon>Nezara</taxon>
    </lineage>
</organism>
<dbReference type="Proteomes" id="UP001152798">
    <property type="component" value="Chromosome 4"/>
</dbReference>